<dbReference type="GO" id="GO:0043565">
    <property type="term" value="F:sequence-specific DNA binding"/>
    <property type="evidence" value="ECO:0007669"/>
    <property type="project" value="InterPro"/>
</dbReference>
<evidence type="ECO:0000256" key="2">
    <source>
        <dbReference type="ARBA" id="ARBA00023125"/>
    </source>
</evidence>
<dbReference type="InterPro" id="IPR003313">
    <property type="entry name" value="AraC-bd"/>
</dbReference>
<keyword evidence="1" id="KW-0805">Transcription regulation</keyword>
<dbReference type="InterPro" id="IPR014710">
    <property type="entry name" value="RmlC-like_jellyroll"/>
</dbReference>
<protein>
    <recommendedName>
        <fullName evidence="5">HTH araC/xylS-type domain-containing protein</fullName>
    </recommendedName>
</protein>
<dbReference type="OrthoDB" id="9799345at2"/>
<dbReference type="PROSITE" id="PS01124">
    <property type="entry name" value="HTH_ARAC_FAMILY_2"/>
    <property type="match status" value="1"/>
</dbReference>
<dbReference type="Pfam" id="PF12833">
    <property type="entry name" value="HTH_18"/>
    <property type="match status" value="1"/>
</dbReference>
<dbReference type="SUPFAM" id="SSF51182">
    <property type="entry name" value="RmlC-like cupins"/>
    <property type="match status" value="1"/>
</dbReference>
<evidence type="ECO:0000256" key="1">
    <source>
        <dbReference type="ARBA" id="ARBA00023015"/>
    </source>
</evidence>
<dbReference type="PANTHER" id="PTHR46796">
    <property type="entry name" value="HTH-TYPE TRANSCRIPTIONAL ACTIVATOR RHAS-RELATED"/>
    <property type="match status" value="1"/>
</dbReference>
<dbReference type="EMBL" id="NBXE01000085">
    <property type="protein sequence ID" value="RFA24196.1"/>
    <property type="molecule type" value="Genomic_DNA"/>
</dbReference>
<dbReference type="GO" id="GO:0003700">
    <property type="term" value="F:DNA-binding transcription factor activity"/>
    <property type="evidence" value="ECO:0007669"/>
    <property type="project" value="InterPro"/>
</dbReference>
<dbReference type="Gene3D" id="2.60.120.10">
    <property type="entry name" value="Jelly Rolls"/>
    <property type="match status" value="1"/>
</dbReference>
<dbReference type="AlphaFoldDB" id="A0A3E0W7G0"/>
<dbReference type="InterPro" id="IPR050204">
    <property type="entry name" value="AraC_XylS_family_regulators"/>
</dbReference>
<evidence type="ECO:0000256" key="3">
    <source>
        <dbReference type="ARBA" id="ARBA00023163"/>
    </source>
</evidence>
<evidence type="ECO:0000313" key="7">
    <source>
        <dbReference type="Proteomes" id="UP000257080"/>
    </source>
</evidence>
<dbReference type="SUPFAM" id="SSF46689">
    <property type="entry name" value="Homeodomain-like"/>
    <property type="match status" value="1"/>
</dbReference>
<dbReference type="InterPro" id="IPR009057">
    <property type="entry name" value="Homeodomain-like_sf"/>
</dbReference>
<dbReference type="SMART" id="SM00342">
    <property type="entry name" value="HTH_ARAC"/>
    <property type="match status" value="1"/>
</dbReference>
<evidence type="ECO:0000256" key="4">
    <source>
        <dbReference type="SAM" id="MobiDB-lite"/>
    </source>
</evidence>
<sequence length="316" mass="34592">MSSSPKNSAKRPAVREVVPYLDGGSFRWTEHDYPSPVARWNYHPEVEIHLIRRGTGNYIIGDRVGTFGPGHVAIVSAGIPHDWMSELAPDECIVGRDAVIQFTPDWLERAIRAMPELGPVRSLIEPTSSGIIFTGDTAARAAEQIELTGQHSGPGRIAHLFTLLGLLSDAPTSDRTAIAHKLCAEDAGREGKSAVDAGLSYVMQNLGGQIRMADAARLAFMSEPSFSKYFKKASGMTFSNLVKQLRIASACRALKESDASISSVALAAGYTNLSNFNRQFLSEMEVTPRRYREQHSRDHRGRDGALTSLEMRAHRG</sequence>
<comment type="caution">
    <text evidence="6">The sequence shown here is derived from an EMBL/GenBank/DDBJ whole genome shotgun (WGS) entry which is preliminary data.</text>
</comment>
<keyword evidence="2" id="KW-0238">DNA-binding</keyword>
<dbReference type="InterPro" id="IPR018062">
    <property type="entry name" value="HTH_AraC-typ_CS"/>
</dbReference>
<proteinExistence type="predicted"/>
<feature type="domain" description="HTH araC/xylS-type" evidence="5">
    <location>
        <begin position="196"/>
        <end position="294"/>
    </location>
</feature>
<evidence type="ECO:0000313" key="6">
    <source>
        <dbReference type="EMBL" id="RFA24196.1"/>
    </source>
</evidence>
<name>A0A3E0W7G0_9MICO</name>
<evidence type="ECO:0000259" key="5">
    <source>
        <dbReference type="PROSITE" id="PS01124"/>
    </source>
</evidence>
<dbReference type="Pfam" id="PF02311">
    <property type="entry name" value="AraC_binding"/>
    <property type="match status" value="1"/>
</dbReference>
<gene>
    <name evidence="6" type="ORF">B7R25_17295</name>
</gene>
<feature type="compositionally biased region" description="Basic and acidic residues" evidence="4">
    <location>
        <begin position="288"/>
        <end position="303"/>
    </location>
</feature>
<dbReference type="Gene3D" id="1.10.10.60">
    <property type="entry name" value="Homeodomain-like"/>
    <property type="match status" value="2"/>
</dbReference>
<dbReference type="RefSeq" id="WP_116420201.1">
    <property type="nucleotide sequence ID" value="NZ_NBXC01000074.1"/>
</dbReference>
<feature type="region of interest" description="Disordered" evidence="4">
    <location>
        <begin position="288"/>
        <end position="316"/>
    </location>
</feature>
<organism evidence="6 7">
    <name type="scientific">Subtercola boreus</name>
    <dbReference type="NCBI Taxonomy" id="120213"/>
    <lineage>
        <taxon>Bacteria</taxon>
        <taxon>Bacillati</taxon>
        <taxon>Actinomycetota</taxon>
        <taxon>Actinomycetes</taxon>
        <taxon>Micrococcales</taxon>
        <taxon>Microbacteriaceae</taxon>
        <taxon>Subtercola</taxon>
    </lineage>
</organism>
<dbReference type="Proteomes" id="UP000257080">
    <property type="component" value="Unassembled WGS sequence"/>
</dbReference>
<keyword evidence="3" id="KW-0804">Transcription</keyword>
<dbReference type="PROSITE" id="PS00041">
    <property type="entry name" value="HTH_ARAC_FAMILY_1"/>
    <property type="match status" value="1"/>
</dbReference>
<reference evidence="6 7" key="1">
    <citation type="submission" date="2017-04" db="EMBL/GenBank/DDBJ databases">
        <title>Comparative genome analysis of Subtercola boreus.</title>
        <authorList>
            <person name="Cho Y.-J."/>
            <person name="Cho A."/>
            <person name="Kim O.-S."/>
            <person name="Lee J.-I."/>
        </authorList>
    </citation>
    <scope>NUCLEOTIDE SEQUENCE [LARGE SCALE GENOMIC DNA]</scope>
    <source>
        <strain evidence="6 7">P28004</strain>
    </source>
</reference>
<dbReference type="CDD" id="cd06976">
    <property type="entry name" value="cupin_MtlR-like_N"/>
    <property type="match status" value="1"/>
</dbReference>
<accession>A0A3E0W7G0</accession>
<dbReference type="InterPro" id="IPR018060">
    <property type="entry name" value="HTH_AraC"/>
</dbReference>
<dbReference type="InterPro" id="IPR011051">
    <property type="entry name" value="RmlC_Cupin_sf"/>
</dbReference>